<proteinExistence type="predicted"/>
<sequence length="435" mass="45587">MSENETPSLLRQVVRNDAFKVAALFAGIWLLFYALSAFLEYPTYGVVATIRRVTFLSAVYAIAVLALNIQWGYTGLFNIGVAGFMAVGAYTTVILSADPGGVPPGLGLPLPVGVLGGILAAVVIGLVAALPALRLDADYLAIVTVAFSEIIRLTLNSPVLIDITGGASGFDNLPTSPVQTLLLTDPGSIISEPTALGSFVFGLGEPLDLTRIVMINIVYTLGVLVVLLFVYLLLERAGKSPFGRVLKAIREDEVAAQSLGKNTQSFKVRAFALGCGLMGLAGILWYAMGPRASVVPTNFRPELTFYIFIALIIGGSGSNVGSIIGGAVFASLLYEAPPILSDVVVKLLADYNVALPSAPDNVVTTVSTGDPLAIVAFLLANIDTLRFMFMGALLVLLVQYKPDGILGDRTETAAAVSLSEESRPANANAGGDSDE</sequence>
<organism evidence="8 9">
    <name type="scientific">Salarchaeum japonicum</name>
    <dbReference type="NCBI Taxonomy" id="555573"/>
    <lineage>
        <taxon>Archaea</taxon>
        <taxon>Methanobacteriati</taxon>
        <taxon>Methanobacteriota</taxon>
        <taxon>Stenosarchaea group</taxon>
        <taxon>Halobacteria</taxon>
        <taxon>Halobacteriales</taxon>
        <taxon>Halobacteriaceae</taxon>
    </lineage>
</organism>
<dbReference type="GO" id="GO:0015658">
    <property type="term" value="F:branched-chain amino acid transmembrane transporter activity"/>
    <property type="evidence" value="ECO:0007669"/>
    <property type="project" value="InterPro"/>
</dbReference>
<name>A0AAV3T475_9EURY</name>
<evidence type="ECO:0000256" key="1">
    <source>
        <dbReference type="ARBA" id="ARBA00004651"/>
    </source>
</evidence>
<feature type="transmembrane region" description="Helical" evidence="7">
    <location>
        <begin position="108"/>
        <end position="130"/>
    </location>
</feature>
<dbReference type="Proteomes" id="UP001500194">
    <property type="component" value="Unassembled WGS sequence"/>
</dbReference>
<comment type="subcellular location">
    <subcellularLocation>
        <location evidence="1">Cell membrane</location>
        <topology evidence="1">Multi-pass membrane protein</topology>
    </subcellularLocation>
</comment>
<evidence type="ECO:0000256" key="2">
    <source>
        <dbReference type="ARBA" id="ARBA00022475"/>
    </source>
</evidence>
<gene>
    <name evidence="8" type="ORF">GCM10009019_25170</name>
</gene>
<dbReference type="AlphaFoldDB" id="A0AAV3T475"/>
<dbReference type="CDD" id="cd06581">
    <property type="entry name" value="TM_PBP1_LivM_like"/>
    <property type="match status" value="1"/>
</dbReference>
<dbReference type="Pfam" id="PF02653">
    <property type="entry name" value="BPD_transp_2"/>
    <property type="match status" value="1"/>
</dbReference>
<feature type="transmembrane region" description="Helical" evidence="7">
    <location>
        <begin position="50"/>
        <end position="69"/>
    </location>
</feature>
<dbReference type="PANTHER" id="PTHR30482:SF1">
    <property type="entry name" value="BRANCHED-CHAIN AMINO ACID TRANSPORT PERMEASE PROTEIN LIVM-RELATED"/>
    <property type="match status" value="1"/>
</dbReference>
<dbReference type="InterPro" id="IPR001851">
    <property type="entry name" value="ABC_transp_permease"/>
</dbReference>
<dbReference type="InterPro" id="IPR043428">
    <property type="entry name" value="LivM-like"/>
</dbReference>
<feature type="transmembrane region" description="Helical" evidence="7">
    <location>
        <begin position="21"/>
        <end position="38"/>
    </location>
</feature>
<comment type="caution">
    <text evidence="8">The sequence shown here is derived from an EMBL/GenBank/DDBJ whole genome shotgun (WGS) entry which is preliminary data.</text>
</comment>
<evidence type="ECO:0000256" key="5">
    <source>
        <dbReference type="ARBA" id="ARBA00023136"/>
    </source>
</evidence>
<keyword evidence="3 7" id="KW-0812">Transmembrane</keyword>
<feature type="transmembrane region" description="Helical" evidence="7">
    <location>
        <begin position="137"/>
        <end position="155"/>
    </location>
</feature>
<protein>
    <submittedName>
        <fullName evidence="8">Branched-chain amino acid ABC transporter permease</fullName>
    </submittedName>
</protein>
<evidence type="ECO:0000256" key="7">
    <source>
        <dbReference type="SAM" id="Phobius"/>
    </source>
</evidence>
<feature type="transmembrane region" description="Helical" evidence="7">
    <location>
        <begin position="212"/>
        <end position="234"/>
    </location>
</feature>
<feature type="transmembrane region" description="Helical" evidence="7">
    <location>
        <begin position="268"/>
        <end position="287"/>
    </location>
</feature>
<feature type="transmembrane region" description="Helical" evidence="7">
    <location>
        <begin position="76"/>
        <end position="96"/>
    </location>
</feature>
<reference evidence="8 9" key="1">
    <citation type="journal article" date="2019" name="Int. J. Syst. Evol. Microbiol.">
        <title>The Global Catalogue of Microorganisms (GCM) 10K type strain sequencing project: providing services to taxonomists for standard genome sequencing and annotation.</title>
        <authorList>
            <consortium name="The Broad Institute Genomics Platform"/>
            <consortium name="The Broad Institute Genome Sequencing Center for Infectious Disease"/>
            <person name="Wu L."/>
            <person name="Ma J."/>
        </authorList>
    </citation>
    <scope>NUCLEOTIDE SEQUENCE [LARGE SCALE GENOMIC DNA]</scope>
    <source>
        <strain evidence="8 9">JCM 16327</strain>
    </source>
</reference>
<evidence type="ECO:0000256" key="3">
    <source>
        <dbReference type="ARBA" id="ARBA00022692"/>
    </source>
</evidence>
<keyword evidence="9" id="KW-1185">Reference proteome</keyword>
<feature type="region of interest" description="Disordered" evidence="6">
    <location>
        <begin position="416"/>
        <end position="435"/>
    </location>
</feature>
<evidence type="ECO:0000256" key="4">
    <source>
        <dbReference type="ARBA" id="ARBA00022989"/>
    </source>
</evidence>
<dbReference type="RefSeq" id="WP_227262176.1">
    <property type="nucleotide sequence ID" value="NZ_BAAADU010000002.1"/>
</dbReference>
<evidence type="ECO:0000313" key="8">
    <source>
        <dbReference type="EMBL" id="GAA0659583.1"/>
    </source>
</evidence>
<dbReference type="EMBL" id="BAAADU010000002">
    <property type="protein sequence ID" value="GAA0659583.1"/>
    <property type="molecule type" value="Genomic_DNA"/>
</dbReference>
<dbReference type="GO" id="GO:0005886">
    <property type="term" value="C:plasma membrane"/>
    <property type="evidence" value="ECO:0007669"/>
    <property type="project" value="UniProtKB-SubCell"/>
</dbReference>
<keyword evidence="2" id="KW-1003">Cell membrane</keyword>
<accession>A0AAV3T475</accession>
<dbReference type="PANTHER" id="PTHR30482">
    <property type="entry name" value="HIGH-AFFINITY BRANCHED-CHAIN AMINO ACID TRANSPORT SYSTEM PERMEASE"/>
    <property type="match status" value="1"/>
</dbReference>
<keyword evidence="5 7" id="KW-0472">Membrane</keyword>
<evidence type="ECO:0000256" key="6">
    <source>
        <dbReference type="SAM" id="MobiDB-lite"/>
    </source>
</evidence>
<evidence type="ECO:0000313" key="9">
    <source>
        <dbReference type="Proteomes" id="UP001500194"/>
    </source>
</evidence>
<dbReference type="GeneID" id="68572797"/>
<feature type="transmembrane region" description="Helical" evidence="7">
    <location>
        <begin position="307"/>
        <end position="334"/>
    </location>
</feature>
<keyword evidence="4 7" id="KW-1133">Transmembrane helix</keyword>